<dbReference type="GO" id="GO:0085020">
    <property type="term" value="P:protein K6-linked ubiquitination"/>
    <property type="evidence" value="ECO:0007669"/>
    <property type="project" value="TreeGrafter"/>
</dbReference>
<dbReference type="PROSITE" id="PS50088">
    <property type="entry name" value="ANK_REPEAT"/>
    <property type="match status" value="1"/>
</dbReference>
<reference evidence="4" key="1">
    <citation type="submission" date="2021-02" db="EMBL/GenBank/DDBJ databases">
        <authorList>
            <person name="Dougan E. K."/>
            <person name="Rhodes N."/>
            <person name="Thang M."/>
            <person name="Chan C."/>
        </authorList>
    </citation>
    <scope>NUCLEOTIDE SEQUENCE</scope>
</reference>
<dbReference type="OrthoDB" id="10264606at2759"/>
<comment type="caution">
    <text evidence="4">The sequence shown here is derived from an EMBL/GenBank/DDBJ whole genome shotgun (WGS) entry which is preliminary data.</text>
</comment>
<dbReference type="Pfam" id="PF12796">
    <property type="entry name" value="Ank_2"/>
    <property type="match status" value="1"/>
</dbReference>
<organism evidence="4 5">
    <name type="scientific">Symbiodinium natans</name>
    <dbReference type="NCBI Taxonomy" id="878477"/>
    <lineage>
        <taxon>Eukaryota</taxon>
        <taxon>Sar</taxon>
        <taxon>Alveolata</taxon>
        <taxon>Dinophyceae</taxon>
        <taxon>Suessiales</taxon>
        <taxon>Symbiodiniaceae</taxon>
        <taxon>Symbiodinium</taxon>
    </lineage>
</organism>
<keyword evidence="1" id="KW-0677">Repeat</keyword>
<dbReference type="InterPro" id="IPR002110">
    <property type="entry name" value="Ankyrin_rpt"/>
</dbReference>
<evidence type="ECO:0000313" key="4">
    <source>
        <dbReference type="EMBL" id="CAE7277758.1"/>
    </source>
</evidence>
<name>A0A812MTK3_9DINO</name>
<dbReference type="PANTHER" id="PTHR24171">
    <property type="entry name" value="ANKYRIN REPEAT DOMAIN-CONTAINING PROTEIN 39-RELATED"/>
    <property type="match status" value="1"/>
</dbReference>
<proteinExistence type="predicted"/>
<evidence type="ECO:0000256" key="3">
    <source>
        <dbReference type="PROSITE-ProRule" id="PRU00023"/>
    </source>
</evidence>
<dbReference type="AlphaFoldDB" id="A0A812MTK3"/>
<dbReference type="Proteomes" id="UP000604046">
    <property type="component" value="Unassembled WGS sequence"/>
</dbReference>
<dbReference type="InterPro" id="IPR036770">
    <property type="entry name" value="Ankyrin_rpt-contain_sf"/>
</dbReference>
<dbReference type="Gene3D" id="1.25.40.20">
    <property type="entry name" value="Ankyrin repeat-containing domain"/>
    <property type="match status" value="1"/>
</dbReference>
<evidence type="ECO:0000256" key="2">
    <source>
        <dbReference type="ARBA" id="ARBA00023043"/>
    </source>
</evidence>
<evidence type="ECO:0000256" key="1">
    <source>
        <dbReference type="ARBA" id="ARBA00022737"/>
    </source>
</evidence>
<dbReference type="GO" id="GO:0004842">
    <property type="term" value="F:ubiquitin-protein transferase activity"/>
    <property type="evidence" value="ECO:0007669"/>
    <property type="project" value="TreeGrafter"/>
</dbReference>
<keyword evidence="5" id="KW-1185">Reference proteome</keyword>
<accession>A0A812MTK3</accession>
<evidence type="ECO:0000313" key="5">
    <source>
        <dbReference type="Proteomes" id="UP000604046"/>
    </source>
</evidence>
<dbReference type="PANTHER" id="PTHR24171:SF8">
    <property type="entry name" value="BRCA1-ASSOCIATED RING DOMAIN PROTEIN 1"/>
    <property type="match status" value="1"/>
</dbReference>
<protein>
    <submittedName>
        <fullName evidence="4">ANKRD17 protein</fullName>
    </submittedName>
</protein>
<feature type="repeat" description="ANK" evidence="3">
    <location>
        <begin position="1"/>
        <end position="31"/>
    </location>
</feature>
<dbReference type="PROSITE" id="PS50297">
    <property type="entry name" value="ANK_REP_REGION"/>
    <property type="match status" value="1"/>
</dbReference>
<dbReference type="EMBL" id="CAJNDS010001768">
    <property type="protein sequence ID" value="CAE7277758.1"/>
    <property type="molecule type" value="Genomic_DNA"/>
</dbReference>
<keyword evidence="2 3" id="KW-0040">ANK repeat</keyword>
<dbReference type="SUPFAM" id="SSF48403">
    <property type="entry name" value="Ankyrin repeat"/>
    <property type="match status" value="1"/>
</dbReference>
<dbReference type="SMART" id="SM00248">
    <property type="entry name" value="ANK"/>
    <property type="match status" value="3"/>
</dbReference>
<gene>
    <name evidence="4" type="primary">ANKRD17</name>
    <name evidence="4" type="ORF">SNAT2548_LOCUS14728</name>
</gene>
<sequence>MTPLCHAASAGHLYIVELLLDAGADGSLTPTFGMSALEHAASHGHAHVVDLLCCAGAPYDSCLLHASECGHWDIVRMLVLHCAESSLSKFWMDRLRVAEALGHLISLMTLVREMFQLL</sequence>